<gene>
    <name evidence="2" type="ORF">JX265_006874</name>
</gene>
<comment type="caution">
    <text evidence="2">The sequence shown here is derived from an EMBL/GenBank/DDBJ whole genome shotgun (WGS) entry which is preliminary data.</text>
</comment>
<feature type="signal peptide" evidence="1">
    <location>
        <begin position="1"/>
        <end position="20"/>
    </location>
</feature>
<evidence type="ECO:0000313" key="3">
    <source>
        <dbReference type="Proteomes" id="UP000829685"/>
    </source>
</evidence>
<sequence>MRSAVNLFAPLMLCASLTCGYKLKFFERTAAAELGSHASLQCEVNNHEVIAGPGDCVKDQYNLETAPSCLQVGSTGPVDDSFQVVWSSSDDCNPDNVLDHGDEARVSGGIFDS</sequence>
<evidence type="ECO:0000256" key="1">
    <source>
        <dbReference type="SAM" id="SignalP"/>
    </source>
</evidence>
<name>A0A9Q0ALJ8_9PEZI</name>
<dbReference type="EMBL" id="JAFIMR010000016">
    <property type="protein sequence ID" value="KAI1868895.1"/>
    <property type="molecule type" value="Genomic_DNA"/>
</dbReference>
<evidence type="ECO:0000313" key="2">
    <source>
        <dbReference type="EMBL" id="KAI1868895.1"/>
    </source>
</evidence>
<dbReference type="Proteomes" id="UP000829685">
    <property type="component" value="Unassembled WGS sequence"/>
</dbReference>
<accession>A0A9Q0ALJ8</accession>
<dbReference type="AlphaFoldDB" id="A0A9Q0ALJ8"/>
<reference evidence="2" key="1">
    <citation type="submission" date="2021-03" db="EMBL/GenBank/DDBJ databases">
        <title>Revisited historic fungal species revealed as producer of novel bioactive compounds through whole genome sequencing and comparative genomics.</title>
        <authorList>
            <person name="Vignolle G.A."/>
            <person name="Hochenegger N."/>
            <person name="Mach R.L."/>
            <person name="Mach-Aigner A.R."/>
            <person name="Javad Rahimi M."/>
            <person name="Salim K.A."/>
            <person name="Chan C.M."/>
            <person name="Lim L.B.L."/>
            <person name="Cai F."/>
            <person name="Druzhinina I.S."/>
            <person name="U'Ren J.M."/>
            <person name="Derntl C."/>
        </authorList>
    </citation>
    <scope>NUCLEOTIDE SEQUENCE</scope>
    <source>
        <strain evidence="2">TUCIM 5799</strain>
    </source>
</reference>
<proteinExistence type="predicted"/>
<feature type="chain" id="PRO_5040171847" evidence="1">
    <location>
        <begin position="21"/>
        <end position="113"/>
    </location>
</feature>
<keyword evidence="3" id="KW-1185">Reference proteome</keyword>
<keyword evidence="1" id="KW-0732">Signal</keyword>
<organism evidence="2 3">
    <name type="scientific">Neoarthrinium moseri</name>
    <dbReference type="NCBI Taxonomy" id="1658444"/>
    <lineage>
        <taxon>Eukaryota</taxon>
        <taxon>Fungi</taxon>
        <taxon>Dikarya</taxon>
        <taxon>Ascomycota</taxon>
        <taxon>Pezizomycotina</taxon>
        <taxon>Sordariomycetes</taxon>
        <taxon>Xylariomycetidae</taxon>
        <taxon>Amphisphaeriales</taxon>
        <taxon>Apiosporaceae</taxon>
        <taxon>Neoarthrinium</taxon>
    </lineage>
</organism>
<protein>
    <submittedName>
        <fullName evidence="2">Uncharacterized protein</fullName>
    </submittedName>
</protein>